<dbReference type="EMBL" id="BRYB01001470">
    <property type="protein sequence ID" value="GMI26459.1"/>
    <property type="molecule type" value="Genomic_DNA"/>
</dbReference>
<organism evidence="1 2">
    <name type="scientific">Tetraparma gracilis</name>
    <dbReference type="NCBI Taxonomy" id="2962635"/>
    <lineage>
        <taxon>Eukaryota</taxon>
        <taxon>Sar</taxon>
        <taxon>Stramenopiles</taxon>
        <taxon>Ochrophyta</taxon>
        <taxon>Bolidophyceae</taxon>
        <taxon>Parmales</taxon>
        <taxon>Triparmaceae</taxon>
        <taxon>Tetraparma</taxon>
    </lineage>
</organism>
<sequence length="599" mass="65799">MTAKPAETAKHAWSSASELKSGGLTSIDDGSSYGGALGGGGGSSALPLMSVEEAERLVENYAATPVQEVGSSAFLRLHADLERLNLQAHQSAQTKNDEFVLEALLTFGQLPALVRDLLAVEAWRESVLPELSKDLAANNNVMRAYFTLYHEATVINLLEVLLYHKHVVAALGDCAVDLVDYCSRRLAQLAVPIKHNEVVAQAKKVMNAQEAADHLTNRDHLSEIQDHLNDISYKVAVASVSISRYLCEHISALPLSAQTRILDTHDFLVLVTPLVEEPPWTRRSLEGEWEKLGEGNNWEKVPKQDLLKVTKCEAQVWLLVYNLTCDSECRKMYGLNTFRKEQLLRLRKYLNDVVLDQLPVLADVMRYMDELALMSVPENSTGQGGALMMQQVAGVRDEMTRGKDWVQIARTQWTDIWSKVTDSKDTDLRQISSIYDEEGIEEVMGESKPFELNSLPIAKVTITAGGEGVATSEFIIKKGDMGTVVDTSDGGKYTRFKLKFVTSAVKDKEKGLPADAVITAHVAFEGAMEHSVTLTLDNAEFETGDSIPAKCWKQLGGTVDKLVVQIGFERVPGDNSYKIGSNVFISQPVFEGAGIAGAI</sequence>
<keyword evidence="2" id="KW-1185">Reference proteome</keyword>
<dbReference type="PANTHER" id="PTHR13244:SF7">
    <property type="entry name" value="ZINC FINGER MYND DOMAIN-CONTAINING PROTEIN 10"/>
    <property type="match status" value="1"/>
</dbReference>
<reference evidence="1 2" key="1">
    <citation type="journal article" date="2023" name="Commun. Biol.">
        <title>Genome analysis of Parmales, the sister group of diatoms, reveals the evolutionary specialization of diatoms from phago-mixotrophs to photoautotrophs.</title>
        <authorList>
            <person name="Ban H."/>
            <person name="Sato S."/>
            <person name="Yoshikawa S."/>
            <person name="Yamada K."/>
            <person name="Nakamura Y."/>
            <person name="Ichinomiya M."/>
            <person name="Sato N."/>
            <person name="Blanc-Mathieu R."/>
            <person name="Endo H."/>
            <person name="Kuwata A."/>
            <person name="Ogata H."/>
        </authorList>
    </citation>
    <scope>NUCLEOTIDE SEQUENCE [LARGE SCALE GENOMIC DNA]</scope>
</reference>
<name>A0ABQ6MHI7_9STRA</name>
<evidence type="ECO:0000313" key="1">
    <source>
        <dbReference type="EMBL" id="GMI26459.1"/>
    </source>
</evidence>
<protein>
    <submittedName>
        <fullName evidence="1">Uncharacterized protein</fullName>
    </submittedName>
</protein>
<dbReference type="InterPro" id="IPR052298">
    <property type="entry name" value="ZMYND10"/>
</dbReference>
<proteinExistence type="predicted"/>
<evidence type="ECO:0000313" key="2">
    <source>
        <dbReference type="Proteomes" id="UP001165060"/>
    </source>
</evidence>
<comment type="caution">
    <text evidence="1">The sequence shown here is derived from an EMBL/GenBank/DDBJ whole genome shotgun (WGS) entry which is preliminary data.</text>
</comment>
<gene>
    <name evidence="1" type="ORF">TeGR_g3507</name>
</gene>
<accession>A0ABQ6MHI7</accession>
<dbReference type="Proteomes" id="UP001165060">
    <property type="component" value="Unassembled WGS sequence"/>
</dbReference>
<dbReference type="PANTHER" id="PTHR13244">
    <property type="entry name" value="ZINC FINGER MYND DOMAIN CONTAINING PROTEIN 10"/>
    <property type="match status" value="1"/>
</dbReference>